<dbReference type="PRINTS" id="PR00320">
    <property type="entry name" value="GPROTEINBRPT"/>
</dbReference>
<name>K2NM62_TRYCR</name>
<evidence type="ECO:0000256" key="6">
    <source>
        <dbReference type="ARBA" id="ARBA00079031"/>
    </source>
</evidence>
<evidence type="ECO:0000313" key="8">
    <source>
        <dbReference type="EMBL" id="EKF29947.1"/>
    </source>
</evidence>
<keyword evidence="2 7" id="KW-0853">WD repeat</keyword>
<dbReference type="OrthoDB" id="238121at2759"/>
<dbReference type="Pfam" id="PF00400">
    <property type="entry name" value="WD40"/>
    <property type="match status" value="6"/>
</dbReference>
<dbReference type="SUPFAM" id="SSF50978">
    <property type="entry name" value="WD40 repeat-like"/>
    <property type="match status" value="1"/>
</dbReference>
<dbReference type="PANTHER" id="PTHR19868">
    <property type="entry name" value="RECEPTOR FOR ACTIVATED PROTEIN KINASE C RACK1"/>
    <property type="match status" value="1"/>
</dbReference>
<keyword evidence="9" id="KW-1185">Reference proteome</keyword>
<evidence type="ECO:0000256" key="5">
    <source>
        <dbReference type="ARBA" id="ARBA00023274"/>
    </source>
</evidence>
<keyword evidence="4" id="KW-0689">Ribosomal protein</keyword>
<dbReference type="SMART" id="SM00320">
    <property type="entry name" value="WD40"/>
    <property type="match status" value="7"/>
</dbReference>
<dbReference type="InterPro" id="IPR020472">
    <property type="entry name" value="WD40_PAC1"/>
</dbReference>
<comment type="similarity">
    <text evidence="1">Belongs to the WD repeat G protein beta family. Ribosomal protein RACK1 subfamily.</text>
</comment>
<feature type="repeat" description="WD" evidence="7">
    <location>
        <begin position="118"/>
        <end position="159"/>
    </location>
</feature>
<dbReference type="PROSITE" id="PS50294">
    <property type="entry name" value="WD_REPEATS_REGION"/>
    <property type="match status" value="5"/>
</dbReference>
<dbReference type="InterPro" id="IPR036322">
    <property type="entry name" value="WD40_repeat_dom_sf"/>
</dbReference>
<dbReference type="AlphaFoldDB" id="K2NM62"/>
<dbReference type="GO" id="GO:0045182">
    <property type="term" value="F:translation regulator activity"/>
    <property type="evidence" value="ECO:0007669"/>
    <property type="project" value="InterPro"/>
</dbReference>
<dbReference type="FunFam" id="2.130.10.10:FF:000018">
    <property type="entry name" value="Receptor for activated C kinase 1"/>
    <property type="match status" value="1"/>
</dbReference>
<proteinExistence type="inferred from homology"/>
<dbReference type="GO" id="GO:1990904">
    <property type="term" value="C:ribonucleoprotein complex"/>
    <property type="evidence" value="ECO:0007669"/>
    <property type="project" value="UniProtKB-KW"/>
</dbReference>
<dbReference type="EMBL" id="AHKC01012528">
    <property type="protein sequence ID" value="EKF29947.1"/>
    <property type="molecule type" value="Genomic_DNA"/>
</dbReference>
<evidence type="ECO:0000256" key="3">
    <source>
        <dbReference type="ARBA" id="ARBA00022737"/>
    </source>
</evidence>
<feature type="non-terminal residue" evidence="8">
    <location>
        <position position="1"/>
    </location>
</feature>
<dbReference type="InterPro" id="IPR001680">
    <property type="entry name" value="WD40_rpt"/>
</dbReference>
<evidence type="ECO:0000313" key="9">
    <source>
        <dbReference type="Proteomes" id="UP000007350"/>
    </source>
</evidence>
<dbReference type="GO" id="GO:0043022">
    <property type="term" value="F:ribosome binding"/>
    <property type="evidence" value="ECO:0007669"/>
    <property type="project" value="InterPro"/>
</dbReference>
<dbReference type="InterPro" id="IPR019775">
    <property type="entry name" value="WD40_repeat_CS"/>
</dbReference>
<dbReference type="PROSITE" id="PS00678">
    <property type="entry name" value="WD_REPEATS_1"/>
    <property type="match status" value="4"/>
</dbReference>
<sequence length="373" mass="41309">HSPSPIATHFILLLSSFSLFPSVCRFLHPSFFFLKSKLNTTHAFRVLPFSSLLFTMAVVYEGQLKGHRGWVTALACPQITETYIKAVSTSRDNTLIAWGSNMDRNSEECEYGFPERRLEGHSAFVSDVALSNNGDFAVSASWDHSLRLWNLQTGLCQHKFLGHTKDVLSVTFSPDNRQIVSGGRDNALRVWNVKGECLHTLGRGAHTDWVSCVRFSPSLETPLIVSGGWDNLVKVWDIASGRLLTDLKGHTNYITSVTVSPDGSLCASSDKDGVARLWDLTKGEALSEMAAGAPINQICFSPNRYWMCAATEKGIRIFDLENKDVIVELAPEAQQKSKKVPECMSIAWSADGNTLYSGYTDNVIRVWSVSEHA</sequence>
<keyword evidence="5" id="KW-0687">Ribonucleoprotein</keyword>
<organism evidence="8 9">
    <name type="scientific">Trypanosoma cruzi marinkellei</name>
    <dbReference type="NCBI Taxonomy" id="85056"/>
    <lineage>
        <taxon>Eukaryota</taxon>
        <taxon>Discoba</taxon>
        <taxon>Euglenozoa</taxon>
        <taxon>Kinetoplastea</taxon>
        <taxon>Metakinetoplastina</taxon>
        <taxon>Trypanosomatida</taxon>
        <taxon>Trypanosomatidae</taxon>
        <taxon>Trypanosoma</taxon>
        <taxon>Schizotrypanum</taxon>
    </lineage>
</organism>
<dbReference type="InterPro" id="IPR045223">
    <property type="entry name" value="RACK1-like"/>
</dbReference>
<dbReference type="Gene3D" id="2.130.10.10">
    <property type="entry name" value="YVTN repeat-like/Quinoprotein amine dehydrogenase"/>
    <property type="match status" value="1"/>
</dbReference>
<comment type="caution">
    <text evidence="8">The sequence shown here is derived from an EMBL/GenBank/DDBJ whole genome shotgun (WGS) entry which is preliminary data.</text>
</comment>
<dbReference type="Proteomes" id="UP000007350">
    <property type="component" value="Unassembled WGS sequence"/>
</dbReference>
<feature type="repeat" description="WD" evidence="7">
    <location>
        <begin position="203"/>
        <end position="246"/>
    </location>
</feature>
<protein>
    <recommendedName>
        <fullName evidence="6">Activated protein kinase C receptor homolog</fullName>
    </recommendedName>
</protein>
<evidence type="ECO:0000256" key="1">
    <source>
        <dbReference type="ARBA" id="ARBA00007253"/>
    </source>
</evidence>
<evidence type="ECO:0000256" key="7">
    <source>
        <dbReference type="PROSITE-ProRule" id="PRU00221"/>
    </source>
</evidence>
<reference evidence="8 9" key="1">
    <citation type="journal article" date="2012" name="BMC Genomics">
        <title>Comparative genomic analysis of human infective Trypanosoma cruzi lineages with the bat-restricted subspecies T. cruzi marinkellei.</title>
        <authorList>
            <person name="Franzen O."/>
            <person name="Talavera-Lopez C."/>
            <person name="Ochaya S."/>
            <person name="Butler C.E."/>
            <person name="Messenger L.A."/>
            <person name="Lewis M.D."/>
            <person name="Llewellyn M.S."/>
            <person name="Marinkelle C.J."/>
            <person name="Tyler K.M."/>
            <person name="Miles M.A."/>
            <person name="Andersson B."/>
        </authorList>
    </citation>
    <scope>NUCLEOTIDE SEQUENCE [LARGE SCALE GENOMIC DNA]</scope>
    <source>
        <strain evidence="8 9">B7</strain>
    </source>
</reference>
<dbReference type="InterPro" id="IPR015943">
    <property type="entry name" value="WD40/YVTN_repeat-like_dom_sf"/>
</dbReference>
<keyword evidence="3" id="KW-0677">Repeat</keyword>
<feature type="repeat" description="WD" evidence="7">
    <location>
        <begin position="247"/>
        <end position="288"/>
    </location>
</feature>
<dbReference type="GO" id="GO:0005840">
    <property type="term" value="C:ribosome"/>
    <property type="evidence" value="ECO:0007669"/>
    <property type="project" value="UniProtKB-KW"/>
</dbReference>
<accession>K2NM62</accession>
<dbReference type="CDD" id="cd00200">
    <property type="entry name" value="WD40"/>
    <property type="match status" value="1"/>
</dbReference>
<evidence type="ECO:0000256" key="2">
    <source>
        <dbReference type="ARBA" id="ARBA00022574"/>
    </source>
</evidence>
<gene>
    <name evidence="8" type="ORF">MOQ_006251</name>
</gene>
<feature type="repeat" description="WD" evidence="7">
    <location>
        <begin position="160"/>
        <end position="194"/>
    </location>
</feature>
<evidence type="ECO:0000256" key="4">
    <source>
        <dbReference type="ARBA" id="ARBA00022980"/>
    </source>
</evidence>
<feature type="repeat" description="WD" evidence="7">
    <location>
        <begin position="345"/>
        <end position="373"/>
    </location>
</feature>
<dbReference type="PROSITE" id="PS50082">
    <property type="entry name" value="WD_REPEATS_2"/>
    <property type="match status" value="5"/>
</dbReference>